<organism evidence="13 14">
    <name type="scientific">Lentzea fradiae</name>
    <dbReference type="NCBI Taxonomy" id="200378"/>
    <lineage>
        <taxon>Bacteria</taxon>
        <taxon>Bacillati</taxon>
        <taxon>Actinomycetota</taxon>
        <taxon>Actinomycetes</taxon>
        <taxon>Pseudonocardiales</taxon>
        <taxon>Pseudonocardiaceae</taxon>
        <taxon>Lentzea</taxon>
    </lineage>
</organism>
<dbReference type="InterPro" id="IPR013783">
    <property type="entry name" value="Ig-like_fold"/>
</dbReference>
<dbReference type="CDD" id="cd02850">
    <property type="entry name" value="E_set_Cellulase_N"/>
    <property type="match status" value="1"/>
</dbReference>
<dbReference type="InterPro" id="IPR003305">
    <property type="entry name" value="CenC_carb-bd"/>
</dbReference>
<dbReference type="Proteomes" id="UP000199623">
    <property type="component" value="Unassembled WGS sequence"/>
</dbReference>
<dbReference type="Gene3D" id="2.60.120.260">
    <property type="entry name" value="Galactose-binding domain-like"/>
    <property type="match status" value="1"/>
</dbReference>
<evidence type="ECO:0000313" key="13">
    <source>
        <dbReference type="EMBL" id="SDF74253.1"/>
    </source>
</evidence>
<feature type="active site" evidence="7">
    <location>
        <position position="709"/>
    </location>
</feature>
<keyword evidence="5 6" id="KW-0624">Polysaccharide degradation</keyword>
<dbReference type="RefSeq" id="WP_090047029.1">
    <property type="nucleotide sequence ID" value="NZ_FNCC01000003.1"/>
</dbReference>
<evidence type="ECO:0000259" key="10">
    <source>
        <dbReference type="Pfam" id="PF00759"/>
    </source>
</evidence>
<gene>
    <name evidence="13" type="ORF">SAMN05216553_10357</name>
</gene>
<dbReference type="InterPro" id="IPR018221">
    <property type="entry name" value="Glyco_hydro_9_His_AS"/>
</dbReference>
<evidence type="ECO:0000259" key="11">
    <source>
        <dbReference type="Pfam" id="PF02018"/>
    </source>
</evidence>
<dbReference type="AlphaFoldDB" id="A0A1G7NJQ7"/>
<feature type="active site" evidence="6">
    <location>
        <position position="661"/>
    </location>
</feature>
<comment type="catalytic activity">
    <reaction evidence="8">
        <text>Endohydrolysis of (1-&gt;4)-beta-D-glucosidic linkages in cellulose, lichenin and cereal beta-D-glucans.</text>
        <dbReference type="EC" id="3.2.1.4"/>
    </reaction>
</comment>
<dbReference type="InterPro" id="IPR008928">
    <property type="entry name" value="6-hairpin_glycosidase_sf"/>
</dbReference>
<keyword evidence="2 6" id="KW-0378">Hydrolase</keyword>
<dbReference type="PROSITE" id="PS00698">
    <property type="entry name" value="GH9_3"/>
    <property type="match status" value="1"/>
</dbReference>
<dbReference type="EMBL" id="FNCC01000003">
    <property type="protein sequence ID" value="SDF74253.1"/>
    <property type="molecule type" value="Genomic_DNA"/>
</dbReference>
<dbReference type="GO" id="GO:0030245">
    <property type="term" value="P:cellulose catabolic process"/>
    <property type="evidence" value="ECO:0007669"/>
    <property type="project" value="UniProtKB-KW"/>
</dbReference>
<evidence type="ECO:0000256" key="9">
    <source>
        <dbReference type="SAM" id="MobiDB-lite"/>
    </source>
</evidence>
<keyword evidence="4 6" id="KW-0326">Glycosidase</keyword>
<feature type="active site" evidence="7">
    <location>
        <position position="718"/>
    </location>
</feature>
<dbReference type="Pfam" id="PF00759">
    <property type="entry name" value="Glyco_hydro_9"/>
    <property type="match status" value="1"/>
</dbReference>
<keyword evidence="14" id="KW-1185">Reference proteome</keyword>
<dbReference type="InterPro" id="IPR008979">
    <property type="entry name" value="Galactose-bd-like_sf"/>
</dbReference>
<evidence type="ECO:0000256" key="1">
    <source>
        <dbReference type="ARBA" id="ARBA00007072"/>
    </source>
</evidence>
<dbReference type="InterPro" id="IPR012341">
    <property type="entry name" value="6hp_glycosidase-like_sf"/>
</dbReference>
<dbReference type="SUPFAM" id="SSF81296">
    <property type="entry name" value="E set domains"/>
    <property type="match status" value="1"/>
</dbReference>
<dbReference type="PANTHER" id="PTHR22298">
    <property type="entry name" value="ENDO-1,4-BETA-GLUCANASE"/>
    <property type="match status" value="1"/>
</dbReference>
<dbReference type="Gene3D" id="2.60.40.10">
    <property type="entry name" value="Immunoglobulins"/>
    <property type="match status" value="1"/>
</dbReference>
<keyword evidence="8" id="KW-0732">Signal</keyword>
<dbReference type="Gene3D" id="1.50.10.10">
    <property type="match status" value="1"/>
</dbReference>
<comment type="similarity">
    <text evidence="1 6 8">Belongs to the glycosyl hydrolase 9 (cellulase E) family.</text>
</comment>
<proteinExistence type="inferred from homology"/>
<dbReference type="Pfam" id="PF02927">
    <property type="entry name" value="CelD_N"/>
    <property type="match status" value="1"/>
</dbReference>
<dbReference type="GO" id="GO:0008810">
    <property type="term" value="F:cellulase activity"/>
    <property type="evidence" value="ECO:0007669"/>
    <property type="project" value="UniProtKB-EC"/>
</dbReference>
<name>A0A1G7NJQ7_9PSEU</name>
<dbReference type="SUPFAM" id="SSF48208">
    <property type="entry name" value="Six-hairpin glycosidases"/>
    <property type="match status" value="1"/>
</dbReference>
<dbReference type="STRING" id="200378.SAMN05216553_10357"/>
<dbReference type="InterPro" id="IPR004197">
    <property type="entry name" value="Cellulase_Ig-like"/>
</dbReference>
<keyword evidence="3 6" id="KW-0119">Carbohydrate metabolism</keyword>
<protein>
    <recommendedName>
        <fullName evidence="8">Endoglucanase</fullName>
        <ecNumber evidence="8">3.2.1.4</ecNumber>
    </recommendedName>
</protein>
<dbReference type="Pfam" id="PF02018">
    <property type="entry name" value="CBM_4_9"/>
    <property type="match status" value="1"/>
</dbReference>
<dbReference type="EC" id="3.2.1.4" evidence="8"/>
<feature type="region of interest" description="Disordered" evidence="9">
    <location>
        <begin position="651"/>
        <end position="695"/>
    </location>
</feature>
<evidence type="ECO:0000256" key="8">
    <source>
        <dbReference type="RuleBase" id="RU361166"/>
    </source>
</evidence>
<evidence type="ECO:0000256" key="2">
    <source>
        <dbReference type="ARBA" id="ARBA00022801"/>
    </source>
</evidence>
<feature type="chain" id="PRO_5011332983" description="Endoglucanase" evidence="8">
    <location>
        <begin position="27"/>
        <end position="737"/>
    </location>
</feature>
<evidence type="ECO:0000313" key="14">
    <source>
        <dbReference type="Proteomes" id="UP000199623"/>
    </source>
</evidence>
<dbReference type="PROSITE" id="PS00592">
    <property type="entry name" value="GH9_2"/>
    <property type="match status" value="1"/>
</dbReference>
<evidence type="ECO:0000256" key="4">
    <source>
        <dbReference type="ARBA" id="ARBA00023295"/>
    </source>
</evidence>
<evidence type="ECO:0000259" key="12">
    <source>
        <dbReference type="Pfam" id="PF02927"/>
    </source>
</evidence>
<evidence type="ECO:0000256" key="3">
    <source>
        <dbReference type="ARBA" id="ARBA00023277"/>
    </source>
</evidence>
<keyword evidence="8" id="KW-0136">Cellulose degradation</keyword>
<feature type="domain" description="Cellulase Ig-like" evidence="12">
    <location>
        <begin position="179"/>
        <end position="260"/>
    </location>
</feature>
<dbReference type="SUPFAM" id="SSF49785">
    <property type="entry name" value="Galactose-binding domain-like"/>
    <property type="match status" value="1"/>
</dbReference>
<reference evidence="14" key="1">
    <citation type="submission" date="2016-10" db="EMBL/GenBank/DDBJ databases">
        <authorList>
            <person name="Varghese N."/>
            <person name="Submissions S."/>
        </authorList>
    </citation>
    <scope>NUCLEOTIDE SEQUENCE [LARGE SCALE GENOMIC DNA]</scope>
    <source>
        <strain evidence="14">CGMCC 4.3506</strain>
    </source>
</reference>
<dbReference type="InterPro" id="IPR001701">
    <property type="entry name" value="Glyco_hydro_9"/>
</dbReference>
<evidence type="ECO:0000256" key="6">
    <source>
        <dbReference type="PROSITE-ProRule" id="PRU10059"/>
    </source>
</evidence>
<sequence length="737" mass="79110">MSVKTRLVAVCLPPVLLVGLAPGATAAESYERVLNGTFDSVKTPWWSSGNTPSTVSGGRLCAEIPAGTVNPWNSMIGQNDVPLEAGQPYTLRFTATATRDVTVRATVQLATPPSTTTLNKPAALTSTPTRFEFTGTSTVATRHGQVAIQAGGAAEAYTLCLDDVSLTGGIVPPGGGWDYGSSVRANQHAYPTAGAKRASVVHDATTPQPWQLRDASGKVVASGKTQVKGDDAMTRDHVHLVDFSSYRKAGSGYRIAVGDQVSHPFDITAKPYDKLRRDALQYFYHNRSGIPVEAKYVGDAYARPAGHVGVAPNTGDTAVPCLPGECDYTLDVSGGWYDAGDHGKYVVNGALAAWQLMDLYERSLYRLDLEGLRDGLLAIPERDNRVPDVLDEARWEVEFLLKMQVPAGQPLAGMAHHKIHDLAWTPHPTLPHADAQPRYLHAPSTAATLNLAAAGAQCARIWKLWDPAFAQKCLTAAEKAWEAAGANPAKFAPREDSVGGGPYDDTDVSDEFSWAAAELYATTGKREYLGRVTTQLTSAGFSWKDTGALADLTIVRLPHRFPVDRVLAARSRVLKVADGHLRDLRSQGYPNPSKPADGQYAWGSTSATTNAAMVMATAYDLSLKREYSDAVLESMDYLLGRNGLNQSFVSGYGENASRNQHHRHWANQLDPKLPNPPAGSLAGGPNSGLQDPVAQQNLPGCAPAKCYIDEIGSYSTNEVAINWNSSLAWIAAFADTR</sequence>
<evidence type="ECO:0000256" key="7">
    <source>
        <dbReference type="PROSITE-ProRule" id="PRU10060"/>
    </source>
</evidence>
<feature type="domain" description="CBM-cenC" evidence="11">
    <location>
        <begin position="33"/>
        <end position="151"/>
    </location>
</feature>
<feature type="domain" description="Glycoside hydrolase family 9" evidence="10">
    <location>
        <begin position="272"/>
        <end position="730"/>
    </location>
</feature>
<dbReference type="OrthoDB" id="9808897at2"/>
<dbReference type="InterPro" id="IPR033126">
    <property type="entry name" value="Glyco_hydro_9_Asp/Glu_AS"/>
</dbReference>
<dbReference type="InterPro" id="IPR014756">
    <property type="entry name" value="Ig_E-set"/>
</dbReference>
<feature type="signal peptide" evidence="8">
    <location>
        <begin position="1"/>
        <end position="26"/>
    </location>
</feature>
<accession>A0A1G7NJQ7</accession>
<evidence type="ECO:0000256" key="5">
    <source>
        <dbReference type="ARBA" id="ARBA00023326"/>
    </source>
</evidence>